<comment type="caution">
    <text evidence="2">The sequence shown here is derived from an EMBL/GenBank/DDBJ whole genome shotgun (WGS) entry which is preliminary data.</text>
</comment>
<proteinExistence type="predicted"/>
<evidence type="ECO:0000313" key="2">
    <source>
        <dbReference type="EMBL" id="KAK1134444.1"/>
    </source>
</evidence>
<gene>
    <name evidence="2" type="ORF">K0M31_007233</name>
</gene>
<evidence type="ECO:0000313" key="3">
    <source>
        <dbReference type="Proteomes" id="UP001177670"/>
    </source>
</evidence>
<feature type="region of interest" description="Disordered" evidence="1">
    <location>
        <begin position="62"/>
        <end position="103"/>
    </location>
</feature>
<dbReference type="EMBL" id="JAHYIQ010000002">
    <property type="protein sequence ID" value="KAK1134444.1"/>
    <property type="molecule type" value="Genomic_DNA"/>
</dbReference>
<dbReference type="AlphaFoldDB" id="A0AA40KVL5"/>
<name>A0AA40KVL5_9HYME</name>
<accession>A0AA40KVL5</accession>
<protein>
    <submittedName>
        <fullName evidence="2">Uncharacterized protein</fullName>
    </submittedName>
</protein>
<feature type="region of interest" description="Disordered" evidence="1">
    <location>
        <begin position="1"/>
        <end position="43"/>
    </location>
</feature>
<keyword evidence="3" id="KW-1185">Reference proteome</keyword>
<dbReference type="Proteomes" id="UP001177670">
    <property type="component" value="Unassembled WGS sequence"/>
</dbReference>
<feature type="compositionally biased region" description="Polar residues" evidence="1">
    <location>
        <begin position="7"/>
        <end position="24"/>
    </location>
</feature>
<evidence type="ECO:0000256" key="1">
    <source>
        <dbReference type="SAM" id="MobiDB-lite"/>
    </source>
</evidence>
<feature type="compositionally biased region" description="Acidic residues" evidence="1">
    <location>
        <begin position="67"/>
        <end position="93"/>
    </location>
</feature>
<reference evidence="2" key="1">
    <citation type="submission" date="2021-10" db="EMBL/GenBank/DDBJ databases">
        <title>Melipona bicolor Genome sequencing and assembly.</title>
        <authorList>
            <person name="Araujo N.S."/>
            <person name="Arias M.C."/>
        </authorList>
    </citation>
    <scope>NUCLEOTIDE SEQUENCE</scope>
    <source>
        <strain evidence="2">USP_2M_L1-L4_2017</strain>
        <tissue evidence="2">Whole body</tissue>
    </source>
</reference>
<organism evidence="2 3">
    <name type="scientific">Melipona bicolor</name>
    <dbReference type="NCBI Taxonomy" id="60889"/>
    <lineage>
        <taxon>Eukaryota</taxon>
        <taxon>Metazoa</taxon>
        <taxon>Ecdysozoa</taxon>
        <taxon>Arthropoda</taxon>
        <taxon>Hexapoda</taxon>
        <taxon>Insecta</taxon>
        <taxon>Pterygota</taxon>
        <taxon>Neoptera</taxon>
        <taxon>Endopterygota</taxon>
        <taxon>Hymenoptera</taxon>
        <taxon>Apocrita</taxon>
        <taxon>Aculeata</taxon>
        <taxon>Apoidea</taxon>
        <taxon>Anthophila</taxon>
        <taxon>Apidae</taxon>
        <taxon>Melipona</taxon>
    </lineage>
</organism>
<sequence>MIHEFPTNPNTKPQRSLQINSRQGIKTERSLREQIPFPSDASIIPNNKKLLPSLLKLSSSNTILTVVDDDDDDDDEEEEEEGKEEEEEEDEDSLDRSLKKLPRVSSAASRLPSTFLSIVSCFVMRTPVHNITRNSTSSAMLISATTVEARFEIRDMSATPLPARHI</sequence>